<reference evidence="4" key="2">
    <citation type="journal article" date="2021" name="PeerJ">
        <title>Extensive microbial diversity within the chicken gut microbiome revealed by metagenomics and culture.</title>
        <authorList>
            <person name="Gilroy R."/>
            <person name="Ravi A."/>
            <person name="Getino M."/>
            <person name="Pursley I."/>
            <person name="Horton D.L."/>
            <person name="Alikhan N.F."/>
            <person name="Baker D."/>
            <person name="Gharbi K."/>
            <person name="Hall N."/>
            <person name="Watson M."/>
            <person name="Adriaenssens E.M."/>
            <person name="Foster-Nyarko E."/>
            <person name="Jarju S."/>
            <person name="Secka A."/>
            <person name="Antonio M."/>
            <person name="Oren A."/>
            <person name="Chaudhuri R.R."/>
            <person name="La Ragione R."/>
            <person name="Hildebrand F."/>
            <person name="Pallen M.J."/>
        </authorList>
    </citation>
    <scope>NUCLEOTIDE SEQUENCE</scope>
    <source>
        <strain evidence="4">8207</strain>
    </source>
</reference>
<evidence type="ECO:0000313" key="5">
    <source>
        <dbReference type="Proteomes" id="UP000823630"/>
    </source>
</evidence>
<dbReference type="AlphaFoldDB" id="A0A9D9DH17"/>
<evidence type="ECO:0000256" key="1">
    <source>
        <dbReference type="ARBA" id="ARBA00022729"/>
    </source>
</evidence>
<dbReference type="Pfam" id="PF13505">
    <property type="entry name" value="OMP_b-brl"/>
    <property type="match status" value="1"/>
</dbReference>
<evidence type="ECO:0000313" key="4">
    <source>
        <dbReference type="EMBL" id="MBO8425084.1"/>
    </source>
</evidence>
<keyword evidence="1 2" id="KW-0732">Signal</keyword>
<protein>
    <submittedName>
        <fullName evidence="4">Porin family protein</fullName>
    </submittedName>
</protein>
<comment type="caution">
    <text evidence="4">The sequence shown here is derived from an EMBL/GenBank/DDBJ whole genome shotgun (WGS) entry which is preliminary data.</text>
</comment>
<accession>A0A9D9DH17</accession>
<dbReference type="InterPro" id="IPR011250">
    <property type="entry name" value="OMP/PagP_B-barrel"/>
</dbReference>
<feature type="domain" description="Outer membrane protein beta-barrel" evidence="3">
    <location>
        <begin position="7"/>
        <end position="210"/>
    </location>
</feature>
<dbReference type="SUPFAM" id="SSF56925">
    <property type="entry name" value="OMPA-like"/>
    <property type="match status" value="1"/>
</dbReference>
<evidence type="ECO:0000256" key="2">
    <source>
        <dbReference type="SAM" id="SignalP"/>
    </source>
</evidence>
<gene>
    <name evidence="4" type="ORF">IAC69_01240</name>
</gene>
<name>A0A9D9DH17_9PROT</name>
<proteinExistence type="predicted"/>
<dbReference type="Gene3D" id="2.40.160.20">
    <property type="match status" value="1"/>
</dbReference>
<dbReference type="InterPro" id="IPR027385">
    <property type="entry name" value="Beta-barrel_OMP"/>
</dbReference>
<dbReference type="Proteomes" id="UP000823630">
    <property type="component" value="Unassembled WGS sequence"/>
</dbReference>
<feature type="signal peptide" evidence="2">
    <location>
        <begin position="1"/>
        <end position="18"/>
    </location>
</feature>
<dbReference type="EMBL" id="JADINC010000022">
    <property type="protein sequence ID" value="MBO8425084.1"/>
    <property type="molecule type" value="Genomic_DNA"/>
</dbReference>
<reference evidence="4" key="1">
    <citation type="submission" date="2020-10" db="EMBL/GenBank/DDBJ databases">
        <authorList>
            <person name="Gilroy R."/>
        </authorList>
    </citation>
    <scope>NUCLEOTIDE SEQUENCE</scope>
    <source>
        <strain evidence="4">8207</strain>
    </source>
</reference>
<feature type="chain" id="PRO_5039118704" evidence="2">
    <location>
        <begin position="19"/>
        <end position="212"/>
    </location>
</feature>
<sequence length="212" mass="23116">MKKSILVALCIAATPTFASEYGEYGYEYNNHTARDTYVGFRVHKNENIAFANEMSDGFTTTAKDDSFGIGLVVGNKLTDNVKIEFETSYNGGGEQKHGTDYDFDIWSNMLNVYLFQEFGGAVEPYVGIGVGLSGLWAGAHGNGIDASDSTADMSWSAMIGVNFALNTRIDLNVGLKYQNYGDTEMTSHGGRDISTEIDGTEFYIGAVYKFGL</sequence>
<organism evidence="4 5">
    <name type="scientific">Candidatus Enterousia avistercoris</name>
    <dbReference type="NCBI Taxonomy" id="2840788"/>
    <lineage>
        <taxon>Bacteria</taxon>
        <taxon>Pseudomonadati</taxon>
        <taxon>Pseudomonadota</taxon>
        <taxon>Alphaproteobacteria</taxon>
        <taxon>Candidatus Enterousia</taxon>
    </lineage>
</organism>
<evidence type="ECO:0000259" key="3">
    <source>
        <dbReference type="Pfam" id="PF13505"/>
    </source>
</evidence>